<dbReference type="InterPro" id="IPR036412">
    <property type="entry name" value="HAD-like_sf"/>
</dbReference>
<dbReference type="InterPro" id="IPR023214">
    <property type="entry name" value="HAD_sf"/>
</dbReference>
<organism evidence="5 6">
    <name type="scientific">Robbsia betulipollinis</name>
    <dbReference type="NCBI Taxonomy" id="2981849"/>
    <lineage>
        <taxon>Bacteria</taxon>
        <taxon>Pseudomonadati</taxon>
        <taxon>Pseudomonadota</taxon>
        <taxon>Betaproteobacteria</taxon>
        <taxon>Burkholderiales</taxon>
        <taxon>Burkholderiaceae</taxon>
        <taxon>Robbsia</taxon>
    </lineage>
</organism>
<comment type="caution">
    <text evidence="5">The sequence shown here is derived from an EMBL/GenBank/DDBJ whole genome shotgun (WGS) entry which is preliminary data.</text>
</comment>
<evidence type="ECO:0000256" key="4">
    <source>
        <dbReference type="ARBA" id="ARBA00013078"/>
    </source>
</evidence>
<dbReference type="Proteomes" id="UP001082899">
    <property type="component" value="Unassembled WGS sequence"/>
</dbReference>
<gene>
    <name evidence="5" type="ORF">OVY01_16225</name>
</gene>
<evidence type="ECO:0000256" key="1">
    <source>
        <dbReference type="ARBA" id="ARBA00000830"/>
    </source>
</evidence>
<evidence type="ECO:0000313" key="6">
    <source>
        <dbReference type="Proteomes" id="UP001082899"/>
    </source>
</evidence>
<evidence type="ECO:0000256" key="3">
    <source>
        <dbReference type="ARBA" id="ARBA00006171"/>
    </source>
</evidence>
<reference evidence="5" key="1">
    <citation type="submission" date="2022-11" db="EMBL/GenBank/DDBJ databases">
        <title>Robbsia betulipollinis sp. nov., isolated from pollen of birch (Betula pendula).</title>
        <authorList>
            <person name="Shi H."/>
            <person name="Ambika Manirajan B."/>
            <person name="Ratering S."/>
            <person name="Geissler-Plaum R."/>
            <person name="Schnell S."/>
        </authorList>
    </citation>
    <scope>NUCLEOTIDE SEQUENCE</scope>
    <source>
        <strain evidence="5">Bb-Pol-6</strain>
    </source>
</reference>
<dbReference type="InterPro" id="IPR023198">
    <property type="entry name" value="PGP-like_dom2"/>
</dbReference>
<dbReference type="InterPro" id="IPR006439">
    <property type="entry name" value="HAD-SF_hydro_IA"/>
</dbReference>
<comment type="catalytic activity">
    <reaction evidence="1">
        <text>2-phosphoglycolate + H2O = glycolate + phosphate</text>
        <dbReference type="Rhea" id="RHEA:14369"/>
        <dbReference type="ChEBI" id="CHEBI:15377"/>
        <dbReference type="ChEBI" id="CHEBI:29805"/>
        <dbReference type="ChEBI" id="CHEBI:43474"/>
        <dbReference type="ChEBI" id="CHEBI:58033"/>
        <dbReference type="EC" id="3.1.3.18"/>
    </reaction>
</comment>
<dbReference type="Gene3D" id="1.10.150.240">
    <property type="entry name" value="Putative phosphatase, domain 2"/>
    <property type="match status" value="1"/>
</dbReference>
<keyword evidence="6" id="KW-1185">Reference proteome</keyword>
<sequence length="267" mass="26857">MMPTATATGPGPITHVVCDCDGVLVDSEAVAYAALVDALRARLHHPALAEAVQDRLGLTIETLIAEVAAETGDTLSAVDIATLRESVEDAVRHHQTAVPGIAAALGALTQPVAVASNSSLPRVREAVARCGIGQLVGERIYTADVVGAAKPAPGVYLAACAGFGAPPGACLAVEDSVAGVTAAARAGLRVLGFAGGTHITAGPAGAARLAGHIARLRQAGAQQVFDDMRALPAIVRALSRGEMPGDANGWIRLSDVDAALSPDHSAP</sequence>
<evidence type="ECO:0000313" key="5">
    <source>
        <dbReference type="EMBL" id="MCY0388724.1"/>
    </source>
</evidence>
<dbReference type="RefSeq" id="WP_267848615.1">
    <property type="nucleotide sequence ID" value="NZ_JAPMXC010000006.1"/>
</dbReference>
<dbReference type="InterPro" id="IPR050155">
    <property type="entry name" value="HAD-like_hydrolase_sf"/>
</dbReference>
<comment type="similarity">
    <text evidence="3">Belongs to the HAD-like hydrolase superfamily. CbbY/CbbZ/Gph/YieH family.</text>
</comment>
<dbReference type="PANTHER" id="PTHR43434">
    <property type="entry name" value="PHOSPHOGLYCOLATE PHOSPHATASE"/>
    <property type="match status" value="1"/>
</dbReference>
<name>A0ABT3ZQ83_9BURK</name>
<dbReference type="EC" id="3.1.3.18" evidence="4"/>
<dbReference type="SFLD" id="SFLDG01129">
    <property type="entry name" value="C1.5:_HAD__Beta-PGM__Phosphata"/>
    <property type="match status" value="1"/>
</dbReference>
<protein>
    <recommendedName>
        <fullName evidence="4">phosphoglycolate phosphatase</fullName>
        <ecNumber evidence="4">3.1.3.18</ecNumber>
    </recommendedName>
</protein>
<evidence type="ECO:0000256" key="2">
    <source>
        <dbReference type="ARBA" id="ARBA00004818"/>
    </source>
</evidence>
<dbReference type="SFLD" id="SFLDS00003">
    <property type="entry name" value="Haloacid_Dehalogenase"/>
    <property type="match status" value="1"/>
</dbReference>
<dbReference type="Pfam" id="PF00702">
    <property type="entry name" value="Hydrolase"/>
    <property type="match status" value="1"/>
</dbReference>
<dbReference type="PANTHER" id="PTHR43434:SF1">
    <property type="entry name" value="PHOSPHOGLYCOLATE PHOSPHATASE"/>
    <property type="match status" value="1"/>
</dbReference>
<dbReference type="Gene3D" id="3.40.50.1000">
    <property type="entry name" value="HAD superfamily/HAD-like"/>
    <property type="match status" value="1"/>
</dbReference>
<dbReference type="EMBL" id="JAPMXC010000006">
    <property type="protein sequence ID" value="MCY0388724.1"/>
    <property type="molecule type" value="Genomic_DNA"/>
</dbReference>
<accession>A0ABT3ZQ83</accession>
<dbReference type="NCBIfam" id="TIGR01509">
    <property type="entry name" value="HAD-SF-IA-v3"/>
    <property type="match status" value="1"/>
</dbReference>
<proteinExistence type="inferred from homology"/>
<dbReference type="SUPFAM" id="SSF56784">
    <property type="entry name" value="HAD-like"/>
    <property type="match status" value="1"/>
</dbReference>
<comment type="pathway">
    <text evidence="2">Organic acid metabolism; glycolate biosynthesis; glycolate from 2-phosphoglycolate: step 1/1.</text>
</comment>